<evidence type="ECO:0000313" key="2">
    <source>
        <dbReference type="Proteomes" id="UP000054359"/>
    </source>
</evidence>
<organism evidence="1 2">
    <name type="scientific">Stegodyphus mimosarum</name>
    <name type="common">African social velvet spider</name>
    <dbReference type="NCBI Taxonomy" id="407821"/>
    <lineage>
        <taxon>Eukaryota</taxon>
        <taxon>Metazoa</taxon>
        <taxon>Ecdysozoa</taxon>
        <taxon>Arthropoda</taxon>
        <taxon>Chelicerata</taxon>
        <taxon>Arachnida</taxon>
        <taxon>Araneae</taxon>
        <taxon>Araneomorphae</taxon>
        <taxon>Entelegynae</taxon>
        <taxon>Eresoidea</taxon>
        <taxon>Eresidae</taxon>
        <taxon>Stegodyphus</taxon>
    </lineage>
</organism>
<name>A0A087T4X5_STEMI</name>
<proteinExistence type="predicted"/>
<reference evidence="1 2" key="1">
    <citation type="submission" date="2013-11" db="EMBL/GenBank/DDBJ databases">
        <title>Genome sequencing of Stegodyphus mimosarum.</title>
        <authorList>
            <person name="Bechsgaard J."/>
        </authorList>
    </citation>
    <scope>NUCLEOTIDE SEQUENCE [LARGE SCALE GENOMIC DNA]</scope>
</reference>
<dbReference type="EMBL" id="KK113424">
    <property type="protein sequence ID" value="KFM60164.1"/>
    <property type="molecule type" value="Genomic_DNA"/>
</dbReference>
<protein>
    <submittedName>
        <fullName evidence="1">Uncharacterized protein</fullName>
    </submittedName>
</protein>
<dbReference type="OrthoDB" id="10358075at2759"/>
<keyword evidence="2" id="KW-1185">Reference proteome</keyword>
<dbReference type="Proteomes" id="UP000054359">
    <property type="component" value="Unassembled WGS sequence"/>
</dbReference>
<feature type="non-terminal residue" evidence="1">
    <location>
        <position position="162"/>
    </location>
</feature>
<accession>A0A087T4X5</accession>
<gene>
    <name evidence="1" type="ORF">X975_05872</name>
</gene>
<sequence>MECEDSDSANVNAADSLLNSETVQVRESDILTVDNSRMTVKKLRRKSLYVQCKSKRKATINHACSSSSICYTIKFVEERLDLAVDHLCPNFHRKMTTIPEEGFHYKRPSKHHYCSKAKAAKEKVASLKAVVNRLKKMWPTKPEVLQEYLTDDMLEHFRAIQI</sequence>
<evidence type="ECO:0000313" key="1">
    <source>
        <dbReference type="EMBL" id="KFM60164.1"/>
    </source>
</evidence>
<dbReference type="AlphaFoldDB" id="A0A087T4X5"/>